<feature type="domain" description="HTH luxR-type" evidence="4">
    <location>
        <begin position="151"/>
        <end position="216"/>
    </location>
</feature>
<comment type="caution">
    <text evidence="5">The sequence shown here is derived from an EMBL/GenBank/DDBJ whole genome shotgun (WGS) entry which is preliminary data.</text>
</comment>
<dbReference type="PANTHER" id="PTHR44688:SF16">
    <property type="entry name" value="DNA-BINDING TRANSCRIPTIONAL ACTIVATOR DEVR_DOSR"/>
    <property type="match status" value="1"/>
</dbReference>
<dbReference type="InterPro" id="IPR016032">
    <property type="entry name" value="Sig_transdc_resp-reg_C-effctor"/>
</dbReference>
<keyword evidence="1" id="KW-0805">Transcription regulation</keyword>
<dbReference type="SUPFAM" id="SSF46894">
    <property type="entry name" value="C-terminal effector domain of the bipartite response regulators"/>
    <property type="match status" value="1"/>
</dbReference>
<dbReference type="Proteomes" id="UP000254848">
    <property type="component" value="Unassembled WGS sequence"/>
</dbReference>
<evidence type="ECO:0000256" key="2">
    <source>
        <dbReference type="ARBA" id="ARBA00023125"/>
    </source>
</evidence>
<evidence type="ECO:0000259" key="4">
    <source>
        <dbReference type="PROSITE" id="PS50043"/>
    </source>
</evidence>
<dbReference type="PROSITE" id="PS50043">
    <property type="entry name" value="HTH_LUXR_2"/>
    <property type="match status" value="1"/>
</dbReference>
<dbReference type="InterPro" id="IPR000792">
    <property type="entry name" value="Tscrpt_reg_LuxR_C"/>
</dbReference>
<dbReference type="SMART" id="SM00421">
    <property type="entry name" value="HTH_LUXR"/>
    <property type="match status" value="1"/>
</dbReference>
<dbReference type="Pfam" id="PF00196">
    <property type="entry name" value="GerE"/>
    <property type="match status" value="1"/>
</dbReference>
<organism evidence="5 6">
    <name type="scientific">Enterobacillus tribolii</name>
    <dbReference type="NCBI Taxonomy" id="1487935"/>
    <lineage>
        <taxon>Bacteria</taxon>
        <taxon>Pseudomonadati</taxon>
        <taxon>Pseudomonadota</taxon>
        <taxon>Gammaproteobacteria</taxon>
        <taxon>Enterobacterales</taxon>
        <taxon>Hafniaceae</taxon>
        <taxon>Enterobacillus</taxon>
    </lineage>
</organism>
<dbReference type="CDD" id="cd06170">
    <property type="entry name" value="LuxR_C_like"/>
    <property type="match status" value="1"/>
</dbReference>
<proteinExistence type="predicted"/>
<evidence type="ECO:0000256" key="1">
    <source>
        <dbReference type="ARBA" id="ARBA00023015"/>
    </source>
</evidence>
<evidence type="ECO:0000313" key="5">
    <source>
        <dbReference type="EMBL" id="RDK90916.1"/>
    </source>
</evidence>
<reference evidence="5 6" key="1">
    <citation type="submission" date="2018-07" db="EMBL/GenBank/DDBJ databases">
        <title>Genomic Encyclopedia of Type Strains, Phase IV (KMG-IV): sequencing the most valuable type-strain genomes for metagenomic binning, comparative biology and taxonomic classification.</title>
        <authorList>
            <person name="Goeker M."/>
        </authorList>
    </citation>
    <scope>NUCLEOTIDE SEQUENCE [LARGE SCALE GENOMIC DNA]</scope>
    <source>
        <strain evidence="5 6">DSM 103736</strain>
    </source>
</reference>
<keyword evidence="2" id="KW-0238">DNA-binding</keyword>
<dbReference type="PRINTS" id="PR00038">
    <property type="entry name" value="HTHLUXR"/>
</dbReference>
<dbReference type="GO" id="GO:0003677">
    <property type="term" value="F:DNA binding"/>
    <property type="evidence" value="ECO:0007669"/>
    <property type="project" value="UniProtKB-KW"/>
</dbReference>
<dbReference type="PANTHER" id="PTHR44688">
    <property type="entry name" value="DNA-BINDING TRANSCRIPTIONAL ACTIVATOR DEVR_DOSR"/>
    <property type="match status" value="1"/>
</dbReference>
<sequence>MTAGKNKEWRIIIMYPCVLTRRGLERFFAELLPNAQITSLNSFAALSANSDLATADLIVSDITDREEHTLRGAEWLLWLQRKIRPDKPIMIATQLRYPTLLSHLAQEPTVSLISLTEPREVLSKQVTQILNGEKIINLNIDAEKGNTRPPAQKKRAALTESERRVLSLLRAGYSVTQIANQQERSVKTISTHKRRIMQKFGAKSEVELFARDKAGI</sequence>
<dbReference type="AlphaFoldDB" id="A0A370QQ41"/>
<dbReference type="OrthoDB" id="6623825at2"/>
<evidence type="ECO:0000313" key="6">
    <source>
        <dbReference type="Proteomes" id="UP000254848"/>
    </source>
</evidence>
<protein>
    <submittedName>
        <fullName evidence="5">Two-component system capsular synthesis response regulator RcsB</fullName>
    </submittedName>
</protein>
<evidence type="ECO:0000256" key="3">
    <source>
        <dbReference type="ARBA" id="ARBA00023163"/>
    </source>
</evidence>
<keyword evidence="3" id="KW-0804">Transcription</keyword>
<name>A0A370QQ41_9GAMM</name>
<dbReference type="EMBL" id="QRAP01000005">
    <property type="protein sequence ID" value="RDK90916.1"/>
    <property type="molecule type" value="Genomic_DNA"/>
</dbReference>
<gene>
    <name evidence="5" type="ORF">C8D90_105199</name>
</gene>
<dbReference type="Gene3D" id="3.40.50.2300">
    <property type="match status" value="1"/>
</dbReference>
<dbReference type="RefSeq" id="WP_115458735.1">
    <property type="nucleotide sequence ID" value="NZ_QRAP01000005.1"/>
</dbReference>
<keyword evidence="6" id="KW-1185">Reference proteome</keyword>
<dbReference type="GO" id="GO:0006355">
    <property type="term" value="P:regulation of DNA-templated transcription"/>
    <property type="evidence" value="ECO:0007669"/>
    <property type="project" value="InterPro"/>
</dbReference>
<accession>A0A370QQ41</accession>